<reference evidence="3 4" key="1">
    <citation type="submission" date="2016-10" db="EMBL/GenBank/DDBJ databases">
        <authorList>
            <person name="de Groot N.N."/>
        </authorList>
    </citation>
    <scope>NUCLEOTIDE SEQUENCE [LARGE SCALE GENOMIC DNA]</scope>
    <source>
        <strain evidence="3 4">JCM 18415</strain>
    </source>
</reference>
<dbReference type="InterPro" id="IPR051534">
    <property type="entry name" value="CBASS_pafABC_assoc_protein"/>
</dbReference>
<dbReference type="AlphaFoldDB" id="A0A1I6BQ20"/>
<name>A0A1I6BQ20_9GAMM</name>
<dbReference type="PANTHER" id="PTHR34580">
    <property type="match status" value="1"/>
</dbReference>
<evidence type="ECO:0000259" key="1">
    <source>
        <dbReference type="Pfam" id="PF13280"/>
    </source>
</evidence>
<dbReference type="PROSITE" id="PS52050">
    <property type="entry name" value="WYL"/>
    <property type="match status" value="1"/>
</dbReference>
<dbReference type="STRING" id="1002526.SAMN05216578_105156"/>
<protein>
    <submittedName>
        <fullName evidence="3">Predicted DNA-binding transcriptional regulator YafY, contains an HTH and WYL domains</fullName>
    </submittedName>
</protein>
<evidence type="ECO:0000259" key="2">
    <source>
        <dbReference type="Pfam" id="PF25583"/>
    </source>
</evidence>
<dbReference type="Pfam" id="PF13280">
    <property type="entry name" value="WYL"/>
    <property type="match status" value="1"/>
</dbReference>
<keyword evidence="3" id="KW-0238">DNA-binding</keyword>
<dbReference type="InterPro" id="IPR026881">
    <property type="entry name" value="WYL_dom"/>
</dbReference>
<dbReference type="EMBL" id="FOYD01000005">
    <property type="protein sequence ID" value="SFQ83030.1"/>
    <property type="molecule type" value="Genomic_DNA"/>
</dbReference>
<evidence type="ECO:0000313" key="4">
    <source>
        <dbReference type="Proteomes" id="UP000242815"/>
    </source>
</evidence>
<dbReference type="PANTHER" id="PTHR34580:SF3">
    <property type="entry name" value="PROTEIN PAFB"/>
    <property type="match status" value="1"/>
</dbReference>
<feature type="domain" description="WCX" evidence="2">
    <location>
        <begin position="238"/>
        <end position="315"/>
    </location>
</feature>
<dbReference type="InterPro" id="IPR057727">
    <property type="entry name" value="WCX_dom"/>
</dbReference>
<dbReference type="RefSeq" id="WP_177197832.1">
    <property type="nucleotide sequence ID" value="NZ_FOYD01000005.1"/>
</dbReference>
<gene>
    <name evidence="3" type="ORF">SAMN05216578_105156</name>
</gene>
<feature type="domain" description="WYL" evidence="1">
    <location>
        <begin position="142"/>
        <end position="207"/>
    </location>
</feature>
<organism evidence="3 4">
    <name type="scientific">Halopseudomonas formosensis</name>
    <dbReference type="NCBI Taxonomy" id="1002526"/>
    <lineage>
        <taxon>Bacteria</taxon>
        <taxon>Pseudomonadati</taxon>
        <taxon>Pseudomonadota</taxon>
        <taxon>Gammaproteobacteria</taxon>
        <taxon>Pseudomonadales</taxon>
        <taxon>Pseudomonadaceae</taxon>
        <taxon>Halopseudomonas</taxon>
    </lineage>
</organism>
<accession>A0A1I6BQ20</accession>
<evidence type="ECO:0000313" key="3">
    <source>
        <dbReference type="EMBL" id="SFQ83030.1"/>
    </source>
</evidence>
<sequence>MENLHRLFTLDSLLRNSRRPVPLDRILDTLECSRATFKRLLQTLRTVYDVPIHYSRQQKGYYYDAEDRVNIPGVWFTQNELYALLVMRQLLERSQPGVLTEHFQILAERVDKLLTAGGQSLPILSDRVRIVPLAHQQLNPDLFQTVARAVFDHQRLRIHYRDIHGNRTVRKISPQRLVYYRDHWYLDAYCHNRAALRTFWLAGISQADRLQDEAHHLPANELNTAVEAGYGIFAGAAPHTAHLHFTGTAAMRVKGAEWHPSQRQRVNPDGSVELWLPYSDSRELIMDILRYGADVTVLGPPELTSSVIRSLEGALTNYGSVAQQMSQRSNNSVSSVTTGQ</sequence>
<proteinExistence type="predicted"/>
<dbReference type="Pfam" id="PF25583">
    <property type="entry name" value="WCX"/>
    <property type="match status" value="1"/>
</dbReference>
<dbReference type="GO" id="GO:0003677">
    <property type="term" value="F:DNA binding"/>
    <property type="evidence" value="ECO:0007669"/>
    <property type="project" value="UniProtKB-KW"/>
</dbReference>
<dbReference type="Proteomes" id="UP000242815">
    <property type="component" value="Unassembled WGS sequence"/>
</dbReference>